<evidence type="ECO:0000256" key="3">
    <source>
        <dbReference type="ARBA" id="ARBA00022679"/>
    </source>
</evidence>
<evidence type="ECO:0000256" key="2">
    <source>
        <dbReference type="ARBA" id="ARBA00022603"/>
    </source>
</evidence>
<evidence type="ECO:0000313" key="5">
    <source>
        <dbReference type="EMBL" id="SFV54013.1"/>
    </source>
</evidence>
<dbReference type="HAMAP" id="MF_00787">
    <property type="entry name" value="CbiD"/>
    <property type="match status" value="1"/>
</dbReference>
<dbReference type="GO" id="GO:0032259">
    <property type="term" value="P:methylation"/>
    <property type="evidence" value="ECO:0007669"/>
    <property type="project" value="UniProtKB-KW"/>
</dbReference>
<keyword evidence="4" id="KW-0949">S-adenosyl-L-methionine</keyword>
<proteinExistence type="inferred from homology"/>
<keyword evidence="3" id="KW-0808">Transferase</keyword>
<dbReference type="Gene3D" id="3.30.2110.10">
    <property type="entry name" value="CbiD-like"/>
    <property type="match status" value="1"/>
</dbReference>
<reference evidence="5" key="1">
    <citation type="submission" date="2016-10" db="EMBL/GenBank/DDBJ databases">
        <authorList>
            <person name="de Groot N.N."/>
        </authorList>
    </citation>
    <scope>NUCLEOTIDE SEQUENCE</scope>
</reference>
<dbReference type="InterPro" id="IPR002748">
    <property type="entry name" value="CbiD"/>
</dbReference>
<dbReference type="GO" id="GO:0008168">
    <property type="term" value="F:methyltransferase activity"/>
    <property type="evidence" value="ECO:0007669"/>
    <property type="project" value="UniProtKB-KW"/>
</dbReference>
<dbReference type="AlphaFoldDB" id="A0A1W1BKH5"/>
<organism evidence="5">
    <name type="scientific">hydrothermal vent metagenome</name>
    <dbReference type="NCBI Taxonomy" id="652676"/>
    <lineage>
        <taxon>unclassified sequences</taxon>
        <taxon>metagenomes</taxon>
        <taxon>ecological metagenomes</taxon>
    </lineage>
</organism>
<dbReference type="PIRSF" id="PIRSF026782">
    <property type="entry name" value="CbiD"/>
    <property type="match status" value="1"/>
</dbReference>
<keyword evidence="2" id="KW-0489">Methyltransferase</keyword>
<evidence type="ECO:0000256" key="4">
    <source>
        <dbReference type="ARBA" id="ARBA00022691"/>
    </source>
</evidence>
<evidence type="ECO:0000256" key="1">
    <source>
        <dbReference type="ARBA" id="ARBA00022573"/>
    </source>
</evidence>
<name>A0A1W1BKH5_9ZZZZ</name>
<dbReference type="SUPFAM" id="SSF111342">
    <property type="entry name" value="CbiD-like"/>
    <property type="match status" value="1"/>
</dbReference>
<sequence length="326" mass="35768">MSEKKLRKGYTTGVHASFAFSSALSSFLLTKSCVKSVTNKMDNDDLDITKGCEIIVTISDKKEDLELNKIEHKPYVIGSLELYAGLGVGVVTKDGLRPPKGFPAINPTPLKAMADIYAKLCRDEGNPTYGCISVTDGEELAKQTANAKVGVLGGISILGTTGFVKPISTDAYMDSIRAELGVAKANGYNQAVLTLGNSSFSYAKEHYDEIQIVEIGNFVYDALKIVEDLGFKSVIFVCGIGKATKVMQGCKNTHNRFGSIDFEALKIDIKDILNIEIDTEVTKTVKGISTQLGVKMDDFYDFVQNRTNQQIKKWFNTIEIETRILR</sequence>
<dbReference type="PANTHER" id="PTHR35863:SF1">
    <property type="entry name" value="COBALT-PRECORRIN-5B C(1)-METHYLTRANSFERASE"/>
    <property type="match status" value="1"/>
</dbReference>
<dbReference type="PANTHER" id="PTHR35863">
    <property type="entry name" value="COBALT-PRECORRIN-5B C(1)-METHYLTRANSFERASE"/>
    <property type="match status" value="1"/>
</dbReference>
<keyword evidence="1" id="KW-0169">Cobalamin biosynthesis</keyword>
<gene>
    <name evidence="5" type="ORF">MNB_SV-3-244</name>
</gene>
<protein>
    <submittedName>
        <fullName evidence="5">Cobalt-precorrin-6 synthase, anaerobic</fullName>
    </submittedName>
</protein>
<dbReference type="InterPro" id="IPR036074">
    <property type="entry name" value="CbiD_sf"/>
</dbReference>
<dbReference type="EMBL" id="FPHI01000006">
    <property type="protein sequence ID" value="SFV54013.1"/>
    <property type="molecule type" value="Genomic_DNA"/>
</dbReference>
<dbReference type="NCBIfam" id="TIGR00312">
    <property type="entry name" value="cbiD"/>
    <property type="match status" value="1"/>
</dbReference>
<dbReference type="Pfam" id="PF01888">
    <property type="entry name" value="CbiD"/>
    <property type="match status" value="1"/>
</dbReference>
<dbReference type="GO" id="GO:0009236">
    <property type="term" value="P:cobalamin biosynthetic process"/>
    <property type="evidence" value="ECO:0007669"/>
    <property type="project" value="UniProtKB-KW"/>
</dbReference>
<accession>A0A1W1BKH5</accession>